<feature type="domain" description="BTB" evidence="1">
    <location>
        <begin position="14"/>
        <end position="82"/>
    </location>
</feature>
<dbReference type="InterPro" id="IPR000210">
    <property type="entry name" value="BTB/POZ_dom"/>
</dbReference>
<gene>
    <name evidence="2" type="ORF">LTR05_002795</name>
</gene>
<sequence length="663" mass="75690">MSFRTSTDLKFKDGDVVVRISDGPSACFLLHSHVLGEASKYFRPLLSEQWQKHDSVRVGEEPRKVYNLDMFFDTALSMGILKHQQTQVDTGYELPGGSEDVLLSAQVDRDAWAPEEGSSFLKEVVCDWKNATNTTQMRDVLVRHMGIQASTFPLPARQQFCAHEEQESSSGRYALQKGWHNDASTSDSLVFEGVDDTYISFLRTYETFLPELCHGPPGGSSVSGHEQALGYWEKIWQAFFHIVYGFEVRFRHPGNIVANVCFLTTLYQLADYCMCSVVQHRVKRVMLDLPGLWSFVMKEPAFMACLGSRLEQHDIFDDAVRHLSAQGLFRGNFSINGDWDAYYCSHELFAQEVLPELRVAHQIMRHSFEQRFLAVVYLLKTRRPQSPEEDQTHYDSAVDAISTILLGTNAHLSVPDEQTPNLSRWNLIKFFDLCKLAAGVNKQILSDVFNLDPDSPIIHCLHGILTKGSVGRLLYGFIRPVSDKHCRDFMELGYEDLDMDLGRHFYWPCENFVHYTRWITTEYSTFDGCWRNSLDTLEQMEAPLIPSHLVGPATHDELMMLGLDGSEAVFLPQTEHDFSREAKRVRTLRRKERRRLDMKESASSLESFGVSMEALFTEEVALRSDSPSRTGSWAAMGQAVLKMCIVCTFVSLTDYVFRKMVTR</sequence>
<reference evidence="2 3" key="1">
    <citation type="submission" date="2023-08" db="EMBL/GenBank/DDBJ databases">
        <title>Black Yeasts Isolated from many extreme environments.</title>
        <authorList>
            <person name="Coleine C."/>
            <person name="Stajich J.E."/>
            <person name="Selbmann L."/>
        </authorList>
    </citation>
    <scope>NUCLEOTIDE SEQUENCE [LARGE SCALE GENOMIC DNA]</scope>
    <source>
        <strain evidence="2 3">CCFEE 5910</strain>
    </source>
</reference>
<proteinExistence type="predicted"/>
<dbReference type="EMBL" id="JAVRRJ010000002">
    <property type="protein sequence ID" value="KAK5088575.1"/>
    <property type="molecule type" value="Genomic_DNA"/>
</dbReference>
<evidence type="ECO:0000313" key="3">
    <source>
        <dbReference type="Proteomes" id="UP001309876"/>
    </source>
</evidence>
<accession>A0AAN7YCL1</accession>
<organism evidence="2 3">
    <name type="scientific">Lithohypha guttulata</name>
    <dbReference type="NCBI Taxonomy" id="1690604"/>
    <lineage>
        <taxon>Eukaryota</taxon>
        <taxon>Fungi</taxon>
        <taxon>Dikarya</taxon>
        <taxon>Ascomycota</taxon>
        <taxon>Pezizomycotina</taxon>
        <taxon>Eurotiomycetes</taxon>
        <taxon>Chaetothyriomycetidae</taxon>
        <taxon>Chaetothyriales</taxon>
        <taxon>Trichomeriaceae</taxon>
        <taxon>Lithohypha</taxon>
    </lineage>
</organism>
<dbReference type="PROSITE" id="PS50097">
    <property type="entry name" value="BTB"/>
    <property type="match status" value="1"/>
</dbReference>
<dbReference type="AlphaFoldDB" id="A0AAN7YCL1"/>
<evidence type="ECO:0000259" key="1">
    <source>
        <dbReference type="PROSITE" id="PS50097"/>
    </source>
</evidence>
<comment type="caution">
    <text evidence="2">The sequence shown here is derived from an EMBL/GenBank/DDBJ whole genome shotgun (WGS) entry which is preliminary data.</text>
</comment>
<name>A0AAN7YCL1_9EURO</name>
<evidence type="ECO:0000313" key="2">
    <source>
        <dbReference type="EMBL" id="KAK5088575.1"/>
    </source>
</evidence>
<keyword evidence="3" id="KW-1185">Reference proteome</keyword>
<dbReference type="Proteomes" id="UP001309876">
    <property type="component" value="Unassembled WGS sequence"/>
</dbReference>
<protein>
    <recommendedName>
        <fullName evidence="1">BTB domain-containing protein</fullName>
    </recommendedName>
</protein>